<dbReference type="AlphaFoldDB" id="A0A1M7V093"/>
<comment type="pathway">
    <text evidence="1">Cell wall biogenesis; cell wall polysaccharide biosynthesis.</text>
</comment>
<sequence>MTAQHPTSAGTVTIGVLTFRRPHDLAAVLPMLVRQAADVRELGYAVEVLVVDNDADASARDVVRPWASETVRCVVEPTPGIAAARNRAIAEAHGSDLLVFIDDDERPHDRWLEHLLATRRRTGAHAVAGAVVSDLPGELDAWVAAGDFFRRRRLPTGTPIDVAATNNLLLDLSFVRSRELRFDERFGLSGGSDTLFTRRLVAEGGLLVWCDEAVVTDQVPAERLTRQWVLRRAFRSGNSSSRVDIVLAPGAAGRTAARTRAGVRGSLRLAGGAARWALGVLTRADSHAARGLRTAARGSGMLAAVGGMVYREYRRDVRPRRVHAA</sequence>
<dbReference type="Pfam" id="PF00535">
    <property type="entry name" value="Glycos_transf_2"/>
    <property type="match status" value="1"/>
</dbReference>
<evidence type="ECO:0000259" key="5">
    <source>
        <dbReference type="Pfam" id="PF00535"/>
    </source>
</evidence>
<feature type="domain" description="Glycosyltransferase 2-like" evidence="5">
    <location>
        <begin position="14"/>
        <end position="144"/>
    </location>
</feature>
<dbReference type="GO" id="GO:0016757">
    <property type="term" value="F:glycosyltransferase activity"/>
    <property type="evidence" value="ECO:0007669"/>
    <property type="project" value="UniProtKB-KW"/>
</dbReference>
<protein>
    <submittedName>
        <fullName evidence="6">Glycosyl transferase family 2</fullName>
    </submittedName>
</protein>
<gene>
    <name evidence="6" type="ORF">SAMN05660350_04659</name>
</gene>
<comment type="similarity">
    <text evidence="2">Belongs to the glycosyltransferase 2 family.</text>
</comment>
<dbReference type="PANTHER" id="PTHR43179">
    <property type="entry name" value="RHAMNOSYLTRANSFERASE WBBL"/>
    <property type="match status" value="1"/>
</dbReference>
<evidence type="ECO:0000256" key="3">
    <source>
        <dbReference type="ARBA" id="ARBA00022676"/>
    </source>
</evidence>
<evidence type="ECO:0000313" key="6">
    <source>
        <dbReference type="EMBL" id="SHN88673.1"/>
    </source>
</evidence>
<dbReference type="OrthoDB" id="3180470at2"/>
<proteinExistence type="inferred from homology"/>
<dbReference type="SUPFAM" id="SSF53448">
    <property type="entry name" value="Nucleotide-diphospho-sugar transferases"/>
    <property type="match status" value="1"/>
</dbReference>
<keyword evidence="4 6" id="KW-0808">Transferase</keyword>
<evidence type="ECO:0000313" key="7">
    <source>
        <dbReference type="Proteomes" id="UP000184428"/>
    </source>
</evidence>
<name>A0A1M7V093_9ACTN</name>
<evidence type="ECO:0000256" key="4">
    <source>
        <dbReference type="ARBA" id="ARBA00022679"/>
    </source>
</evidence>
<dbReference type="Proteomes" id="UP000184428">
    <property type="component" value="Unassembled WGS sequence"/>
</dbReference>
<dbReference type="EMBL" id="FRDM01000052">
    <property type="protein sequence ID" value="SHN88673.1"/>
    <property type="molecule type" value="Genomic_DNA"/>
</dbReference>
<dbReference type="InterPro" id="IPR001173">
    <property type="entry name" value="Glyco_trans_2-like"/>
</dbReference>
<evidence type="ECO:0000256" key="1">
    <source>
        <dbReference type="ARBA" id="ARBA00004776"/>
    </source>
</evidence>
<accession>A0A1M7V093</accession>
<dbReference type="InterPro" id="IPR029044">
    <property type="entry name" value="Nucleotide-diphossugar_trans"/>
</dbReference>
<keyword evidence="3" id="KW-0328">Glycosyltransferase</keyword>
<evidence type="ECO:0000256" key="2">
    <source>
        <dbReference type="ARBA" id="ARBA00006739"/>
    </source>
</evidence>
<dbReference type="CDD" id="cd00761">
    <property type="entry name" value="Glyco_tranf_GTA_type"/>
    <property type="match status" value="1"/>
</dbReference>
<organism evidence="6 7">
    <name type="scientific">Geodermatophilus obscurus</name>
    <dbReference type="NCBI Taxonomy" id="1861"/>
    <lineage>
        <taxon>Bacteria</taxon>
        <taxon>Bacillati</taxon>
        <taxon>Actinomycetota</taxon>
        <taxon>Actinomycetes</taxon>
        <taxon>Geodermatophilales</taxon>
        <taxon>Geodermatophilaceae</taxon>
        <taxon>Geodermatophilus</taxon>
    </lineage>
</organism>
<reference evidence="6 7" key="1">
    <citation type="submission" date="2016-12" db="EMBL/GenBank/DDBJ databases">
        <authorList>
            <person name="Song W.-J."/>
            <person name="Kurnit D.M."/>
        </authorList>
    </citation>
    <scope>NUCLEOTIDE SEQUENCE [LARGE SCALE GENOMIC DNA]</scope>
    <source>
        <strain evidence="6 7">DSM 43162</strain>
    </source>
</reference>
<dbReference type="Gene3D" id="3.90.550.10">
    <property type="entry name" value="Spore Coat Polysaccharide Biosynthesis Protein SpsA, Chain A"/>
    <property type="match status" value="1"/>
</dbReference>
<dbReference type="RefSeq" id="WP_072921016.1">
    <property type="nucleotide sequence ID" value="NZ_FRDM01000052.1"/>
</dbReference>
<dbReference type="PANTHER" id="PTHR43179:SF12">
    <property type="entry name" value="GALACTOFURANOSYLTRANSFERASE GLFT2"/>
    <property type="match status" value="1"/>
</dbReference>